<evidence type="ECO:0000256" key="2">
    <source>
        <dbReference type="SAM" id="MobiDB-lite"/>
    </source>
</evidence>
<dbReference type="InterPro" id="IPR003593">
    <property type="entry name" value="AAA+_ATPase"/>
</dbReference>
<dbReference type="InterPro" id="IPR027417">
    <property type="entry name" value="P-loop_NTPase"/>
</dbReference>
<protein>
    <submittedName>
        <fullName evidence="4">Type IV pilus twitching motility protein PilT</fullName>
    </submittedName>
</protein>
<sequence length="381" mass="41658">MDDTGKGGTSTRLTQTHTNQAGSNENLKIQQLFKLMVDSSASDLHITSGTSPGLRVHGEIIKVKTSPLSGEDTKRLIYQILTEDQKNEFEKKLELDFSFGIKGLARFRANVFNSKGAVAAVFRIIPSIIPDFKALNLPNVLLKMCDVSNGLILVTGPTGSGKSTTLAALIDYLNQHEAGHIVTLEDPVEFVHAHKSCIVNQREIGSDSLSFSSALKSLLRQDPDIVLVGELRDMETIEAALTIAETGHLVFGTLHTNSCVQTINRVINVFPAHQQIQVRTLLSFVLQGIVSQQLIAKSFEKGRVAAMEILVPTTGIRNLIREDKMHQIYSQMQIGQDKSGMITMNQSLRKHVETGSISADVAMGYSNVPDELATQLGIKVK</sequence>
<dbReference type="Pfam" id="PF00437">
    <property type="entry name" value="T2SSE"/>
    <property type="match status" value="1"/>
</dbReference>
<dbReference type="InterPro" id="IPR006321">
    <property type="entry name" value="PilT/PilU"/>
</dbReference>
<feature type="domain" description="Bacterial type II secretion system protein E" evidence="3">
    <location>
        <begin position="219"/>
        <end position="233"/>
    </location>
</feature>
<dbReference type="InterPro" id="IPR001482">
    <property type="entry name" value="T2SS/T4SS_dom"/>
</dbReference>
<reference evidence="4 5" key="1">
    <citation type="submission" date="2023-11" db="EMBL/GenBank/DDBJ databases">
        <title>A Novel Polar Bacteriovorax (B. antarcticus) Isolated from the Biocrust in Antarctica.</title>
        <authorList>
            <person name="Mun W."/>
            <person name="Choi S.Y."/>
            <person name="Mitchell R.J."/>
        </authorList>
    </citation>
    <scope>NUCLEOTIDE SEQUENCE [LARGE SCALE GENOMIC DNA]</scope>
    <source>
        <strain evidence="4 5">PP10</strain>
    </source>
</reference>
<feature type="compositionally biased region" description="Polar residues" evidence="2">
    <location>
        <begin position="9"/>
        <end position="21"/>
    </location>
</feature>
<proteinExistence type="inferred from homology"/>
<evidence type="ECO:0000259" key="3">
    <source>
        <dbReference type="PROSITE" id="PS00662"/>
    </source>
</evidence>
<dbReference type="RefSeq" id="WP_323574132.1">
    <property type="nucleotide sequence ID" value="NZ_JAYGJQ010000001.1"/>
</dbReference>
<evidence type="ECO:0000256" key="1">
    <source>
        <dbReference type="ARBA" id="ARBA00006611"/>
    </source>
</evidence>
<dbReference type="SUPFAM" id="SSF52540">
    <property type="entry name" value="P-loop containing nucleoside triphosphate hydrolases"/>
    <property type="match status" value="1"/>
</dbReference>
<gene>
    <name evidence="4" type="ORF">SHI21_00535</name>
</gene>
<dbReference type="NCBIfam" id="TIGR01420">
    <property type="entry name" value="pilT_fam"/>
    <property type="match status" value="1"/>
</dbReference>
<feature type="region of interest" description="Disordered" evidence="2">
    <location>
        <begin position="1"/>
        <end position="21"/>
    </location>
</feature>
<dbReference type="CDD" id="cd01131">
    <property type="entry name" value="PilT"/>
    <property type="match status" value="1"/>
</dbReference>
<dbReference type="SMART" id="SM00382">
    <property type="entry name" value="AAA"/>
    <property type="match status" value="1"/>
</dbReference>
<comment type="similarity">
    <text evidence="1">Belongs to the GSP E family.</text>
</comment>
<comment type="caution">
    <text evidence="4">The sequence shown here is derived from an EMBL/GenBank/DDBJ whole genome shotgun (WGS) entry which is preliminary data.</text>
</comment>
<dbReference type="PANTHER" id="PTHR30486:SF16">
    <property type="entry name" value="TWITCHING MOTILITY PROTEIN PILT"/>
    <property type="match status" value="1"/>
</dbReference>
<dbReference type="EMBL" id="JAYGJQ010000001">
    <property type="protein sequence ID" value="MEA9354669.1"/>
    <property type="molecule type" value="Genomic_DNA"/>
</dbReference>
<accession>A0ABU5VNP8</accession>
<dbReference type="PROSITE" id="PS00662">
    <property type="entry name" value="T2SP_E"/>
    <property type="match status" value="1"/>
</dbReference>
<dbReference type="Gene3D" id="3.30.450.90">
    <property type="match status" value="1"/>
</dbReference>
<evidence type="ECO:0000313" key="5">
    <source>
        <dbReference type="Proteomes" id="UP001302274"/>
    </source>
</evidence>
<dbReference type="InterPro" id="IPR050921">
    <property type="entry name" value="T4SS_GSP_E_ATPase"/>
</dbReference>
<dbReference type="Gene3D" id="3.40.50.300">
    <property type="entry name" value="P-loop containing nucleotide triphosphate hydrolases"/>
    <property type="match status" value="1"/>
</dbReference>
<name>A0ABU5VNP8_9BACT</name>
<dbReference type="Proteomes" id="UP001302274">
    <property type="component" value="Unassembled WGS sequence"/>
</dbReference>
<dbReference type="PANTHER" id="PTHR30486">
    <property type="entry name" value="TWITCHING MOTILITY PROTEIN PILT"/>
    <property type="match status" value="1"/>
</dbReference>
<keyword evidence="5" id="KW-1185">Reference proteome</keyword>
<evidence type="ECO:0000313" key="4">
    <source>
        <dbReference type="EMBL" id="MEA9354669.1"/>
    </source>
</evidence>
<organism evidence="4 5">
    <name type="scientific">Bacteriovorax antarcticus</name>
    <dbReference type="NCBI Taxonomy" id="3088717"/>
    <lineage>
        <taxon>Bacteria</taxon>
        <taxon>Pseudomonadati</taxon>
        <taxon>Bdellovibrionota</taxon>
        <taxon>Bacteriovoracia</taxon>
        <taxon>Bacteriovoracales</taxon>
        <taxon>Bacteriovoracaceae</taxon>
        <taxon>Bacteriovorax</taxon>
    </lineage>
</organism>